<dbReference type="RefSeq" id="WP_191768275.1">
    <property type="nucleotide sequence ID" value="NZ_JACSRA010000011.1"/>
</dbReference>
<gene>
    <name evidence="9" type="ORF">H9661_08680</name>
</gene>
<dbReference type="Pfam" id="PF00150">
    <property type="entry name" value="Cellulase"/>
    <property type="match status" value="1"/>
</dbReference>
<dbReference type="InterPro" id="IPR050386">
    <property type="entry name" value="Glycosyl_hydrolase_5"/>
</dbReference>
<keyword evidence="1 7" id="KW-0732">Signal</keyword>
<dbReference type="Proteomes" id="UP000627781">
    <property type="component" value="Unassembled WGS sequence"/>
</dbReference>
<organism evidence="9 10">
    <name type="scientific">Clostridium cibarium</name>
    <dbReference type="NCBI Taxonomy" id="2762247"/>
    <lineage>
        <taxon>Bacteria</taxon>
        <taxon>Bacillati</taxon>
        <taxon>Bacillota</taxon>
        <taxon>Clostridia</taxon>
        <taxon>Eubacteriales</taxon>
        <taxon>Clostridiaceae</taxon>
        <taxon>Clostridium</taxon>
    </lineage>
</organism>
<evidence type="ECO:0000256" key="5">
    <source>
        <dbReference type="ARBA" id="ARBA00023295"/>
    </source>
</evidence>
<evidence type="ECO:0000256" key="7">
    <source>
        <dbReference type="SAM" id="SignalP"/>
    </source>
</evidence>
<comment type="caution">
    <text evidence="9">The sequence shown here is derived from an EMBL/GenBank/DDBJ whole genome shotgun (WGS) entry which is preliminary data.</text>
</comment>
<feature type="domain" description="Dockerin" evidence="8">
    <location>
        <begin position="1017"/>
        <end position="1074"/>
    </location>
</feature>
<dbReference type="InterPro" id="IPR016134">
    <property type="entry name" value="Dockerin_dom"/>
</dbReference>
<keyword evidence="4" id="KW-0119">Carbohydrate metabolism</keyword>
<name>A0ABR8PTD0_9CLOT</name>
<evidence type="ECO:0000256" key="1">
    <source>
        <dbReference type="ARBA" id="ARBA00022729"/>
    </source>
</evidence>
<feature type="signal peptide" evidence="7">
    <location>
        <begin position="1"/>
        <end position="31"/>
    </location>
</feature>
<feature type="chain" id="PRO_5046975087" evidence="7">
    <location>
        <begin position="32"/>
        <end position="1074"/>
    </location>
</feature>
<dbReference type="PROSITE" id="PS00659">
    <property type="entry name" value="GLYCOSYL_HYDROL_F5"/>
    <property type="match status" value="1"/>
</dbReference>
<dbReference type="EMBL" id="JACSRA010000011">
    <property type="protein sequence ID" value="MBD7911429.1"/>
    <property type="molecule type" value="Genomic_DNA"/>
</dbReference>
<keyword evidence="5" id="KW-0326">Glycosidase</keyword>
<dbReference type="PANTHER" id="PTHR31297">
    <property type="entry name" value="GLUCAN ENDO-1,6-BETA-GLUCOSIDASE B"/>
    <property type="match status" value="1"/>
</dbReference>
<keyword evidence="2" id="KW-0378">Hydrolase</keyword>
<reference evidence="9 10" key="1">
    <citation type="submission" date="2020-08" db="EMBL/GenBank/DDBJ databases">
        <title>A Genomic Blueprint of the Chicken Gut Microbiome.</title>
        <authorList>
            <person name="Gilroy R."/>
            <person name="Ravi A."/>
            <person name="Getino M."/>
            <person name="Pursley I."/>
            <person name="Horton D.L."/>
            <person name="Alikhan N.-F."/>
            <person name="Baker D."/>
            <person name="Gharbi K."/>
            <person name="Hall N."/>
            <person name="Watson M."/>
            <person name="Adriaenssens E.M."/>
            <person name="Foster-Nyarko E."/>
            <person name="Jarju S."/>
            <person name="Secka A."/>
            <person name="Antonio M."/>
            <person name="Oren A."/>
            <person name="Chaudhuri R."/>
            <person name="La Ragione R.M."/>
            <person name="Hildebrand F."/>
            <person name="Pallen M.J."/>
        </authorList>
    </citation>
    <scope>NUCLEOTIDE SEQUENCE [LARGE SCALE GENOMIC DNA]</scope>
    <source>
        <strain evidence="9 10">Sa3CVN1</strain>
    </source>
</reference>
<dbReference type="Pfam" id="PF00404">
    <property type="entry name" value="Dockerin_1"/>
    <property type="match status" value="1"/>
</dbReference>
<keyword evidence="10" id="KW-1185">Reference proteome</keyword>
<dbReference type="CDD" id="cd14256">
    <property type="entry name" value="Dockerin_I"/>
    <property type="match status" value="1"/>
</dbReference>
<evidence type="ECO:0000259" key="8">
    <source>
        <dbReference type="PROSITE" id="PS51766"/>
    </source>
</evidence>
<dbReference type="PROSITE" id="PS51766">
    <property type="entry name" value="DOCKERIN"/>
    <property type="match status" value="1"/>
</dbReference>
<dbReference type="InterPro" id="IPR040877">
    <property type="entry name" value="CBM65_1"/>
</dbReference>
<dbReference type="InterPro" id="IPR001547">
    <property type="entry name" value="Glyco_hydro_5"/>
</dbReference>
<dbReference type="Gene3D" id="3.20.20.80">
    <property type="entry name" value="Glycosidases"/>
    <property type="match status" value="1"/>
</dbReference>
<dbReference type="SUPFAM" id="SSF51445">
    <property type="entry name" value="(Trans)glycosidases"/>
    <property type="match status" value="1"/>
</dbReference>
<dbReference type="InterPro" id="IPR018247">
    <property type="entry name" value="EF_Hand_1_Ca_BS"/>
</dbReference>
<dbReference type="InterPro" id="IPR036439">
    <property type="entry name" value="Dockerin_dom_sf"/>
</dbReference>
<evidence type="ECO:0000256" key="3">
    <source>
        <dbReference type="ARBA" id="ARBA00023001"/>
    </source>
</evidence>
<dbReference type="InterPro" id="IPR018087">
    <property type="entry name" value="Glyco_hydro_5_CS"/>
</dbReference>
<evidence type="ECO:0000256" key="6">
    <source>
        <dbReference type="ARBA" id="ARBA00023326"/>
    </source>
</evidence>
<dbReference type="PROSITE" id="PS00018">
    <property type="entry name" value="EF_HAND_1"/>
    <property type="match status" value="1"/>
</dbReference>
<proteinExistence type="predicted"/>
<keyword evidence="3" id="KW-0136">Cellulose degradation</keyword>
<dbReference type="InterPro" id="IPR017853">
    <property type="entry name" value="GH"/>
</dbReference>
<dbReference type="SUPFAM" id="SSF63446">
    <property type="entry name" value="Type I dockerin domain"/>
    <property type="match status" value="1"/>
</dbReference>
<evidence type="ECO:0000313" key="9">
    <source>
        <dbReference type="EMBL" id="MBD7911429.1"/>
    </source>
</evidence>
<accession>A0ABR8PTD0</accession>
<protein>
    <submittedName>
        <fullName evidence="9">Cellulase family glycosylhydrolase</fullName>
    </submittedName>
</protein>
<dbReference type="PANTHER" id="PTHR31297:SF17">
    <property type="entry name" value="ENDOGLUCANASE"/>
    <property type="match status" value="1"/>
</dbReference>
<evidence type="ECO:0000313" key="10">
    <source>
        <dbReference type="Proteomes" id="UP000627781"/>
    </source>
</evidence>
<dbReference type="Pfam" id="PF18259">
    <property type="entry name" value="CBM65_1"/>
    <property type="match status" value="1"/>
</dbReference>
<evidence type="ECO:0000256" key="4">
    <source>
        <dbReference type="ARBA" id="ARBA00023277"/>
    </source>
</evidence>
<dbReference type="InterPro" id="IPR002105">
    <property type="entry name" value="Dockerin_1_rpt"/>
</dbReference>
<dbReference type="Gene3D" id="2.60.120.1070">
    <property type="match status" value="1"/>
</dbReference>
<keyword evidence="6" id="KW-0624">Polysaccharide degradation</keyword>
<sequence>MKKKKRISSLLVALVMLFTCVLSNTSLKVHAATESIYTTKGETTKIYASAFTQNTDDWAWMSMGDTIGLLYQNVTNLNAIDANSAFAKSNSTANFGINIADGNIADGDKSTLKFHVGTVTIKADGYDDVVINLNKDYSESYAAEKTSWGISGNTTQILLNDYLPKDATAKVDYLHKITGVKADITLAEYQYTKKAPVTPTTGKDIYTKGETTKIYAGAFAQNTSDDWAWMDIGNAAGLLYQGVTNFKGDAATSALAKANSTANFGINISDGNLAAGDKSTLKFHVGTVTIKADGYDDIVIKLNKDYSEAYAAEKVSWGLTGTNTQILLNDYLPKDGTEKTTYLHKITSVTADINLSEYEYTKAGSAKPTTGTEIYTTKGETTKIYASAFAQNTSDDWTWMDMGDTATLAYKDITNLKAIGTTDSFAKSNSTANFGINIADGNLGDGDSNILKFHVGTITVKADGYKDIVVNLNKDYSESFLATKVSWGINGNTKQILLNDYLPKDATEKTNYLHKVTSVTADITLSDYQYIKAVAPEPEFPADYHHPTEMRDISAMDLVKDMKVGWNLGNTLEATGGETGWNNPVTTRKMIDELKKAGFNTLRIPVRWDEHYTDDKYTIDPAYMSRVETVVNYALANDMYAIVNIHHNKIQGQMNEENKANVINEGSAIWKQIANHFKDYSDKLIFETINEPRNGDDWTGKTEYYNVVNEYNAKILSVMRGTGGNNEKRLVMMPTYCAAADYAKVSAMEVPKDDHVAVSAHAYIPYNFAMNTAAGAPTTFSDSDKSYIDKIFRLLDKTFKQKGIPVVMGEFGATDKSNLQDRVNFAKYYLQVASSYKIPCLWWDNNYFKANVSDSMGIFDRKTLKFVYPEILQAMLDGWNNPIDNSKYDENVLFNGKATSSNWGQALTFYYGLDFVNTEFANKYAIAVEYTSEKAPQLILSGNLKGTNWVAINPSITQSKGTGNIAYFTLEDMVNGYKKALADYDSYGQVLPGLQSILVGDQGVNLTVSKVYKMNNFEYLLGDVDGDHAITMADCISLKKYLLNPNVKIDEKNADVNKDGQIDISDLFELYDLL</sequence>
<evidence type="ECO:0000256" key="2">
    <source>
        <dbReference type="ARBA" id="ARBA00022801"/>
    </source>
</evidence>
<dbReference type="Gene3D" id="1.10.1330.10">
    <property type="entry name" value="Dockerin domain"/>
    <property type="match status" value="1"/>
</dbReference>